<feature type="region of interest" description="Disordered" evidence="1">
    <location>
        <begin position="394"/>
        <end position="427"/>
    </location>
</feature>
<feature type="region of interest" description="Disordered" evidence="1">
    <location>
        <begin position="709"/>
        <end position="836"/>
    </location>
</feature>
<dbReference type="Proteomes" id="UP000503540">
    <property type="component" value="Chromosome"/>
</dbReference>
<evidence type="ECO:0000256" key="1">
    <source>
        <dbReference type="SAM" id="MobiDB-lite"/>
    </source>
</evidence>
<feature type="compositionally biased region" description="Low complexity" evidence="1">
    <location>
        <begin position="797"/>
        <end position="814"/>
    </location>
</feature>
<accession>A0A6G9YSB4</accession>
<gene>
    <name evidence="2" type="ORF">F5544_41420</name>
</gene>
<name>A0A6G9YSB4_9NOCA</name>
<evidence type="ECO:0000313" key="2">
    <source>
        <dbReference type="EMBL" id="QIS16094.1"/>
    </source>
</evidence>
<organism evidence="2 3">
    <name type="scientific">Nocardia arthritidis</name>
    <dbReference type="NCBI Taxonomy" id="228602"/>
    <lineage>
        <taxon>Bacteria</taxon>
        <taxon>Bacillati</taxon>
        <taxon>Actinomycetota</taxon>
        <taxon>Actinomycetes</taxon>
        <taxon>Mycobacteriales</taxon>
        <taxon>Nocardiaceae</taxon>
        <taxon>Nocardia</taxon>
    </lineage>
</organism>
<dbReference type="KEGG" id="nah:F5544_41420"/>
<dbReference type="RefSeq" id="WP_167478227.1">
    <property type="nucleotide sequence ID" value="NZ_CP046172.1"/>
</dbReference>
<feature type="compositionally biased region" description="Pro residues" evidence="1">
    <location>
        <begin position="148"/>
        <end position="177"/>
    </location>
</feature>
<proteinExistence type="predicted"/>
<dbReference type="EMBL" id="CP046172">
    <property type="protein sequence ID" value="QIS16094.1"/>
    <property type="molecule type" value="Genomic_DNA"/>
</dbReference>
<evidence type="ECO:0000313" key="3">
    <source>
        <dbReference type="Proteomes" id="UP000503540"/>
    </source>
</evidence>
<protein>
    <submittedName>
        <fullName evidence="2">Uncharacterized protein</fullName>
    </submittedName>
</protein>
<sequence length="1062" mass="114631">MANYDAILPNPSPVPEWTNRRAAQLTTYRLARTEELDESADARGGRVFDFHGMTPDSAARQLDRIFRARELADSAIESFTVADSFTPAGRSDASVAEHGQPSAPGVSPQLIKPVSYVTGAGAPSPQNEQERDRIMAEQQEYWKQRNPNPQPKPMETQPNPPAKAPNSPAPNNTPAPAPKQSAPAPAPERPDIAGPDNSAAAPEAHPERVESATTIDPETVRRTPMLQGFYNLDGTPKQSPMTVPTEAQQAFDQLPSPQRAVIEQTMSGQVTFEHKPQPASPGPTITEAGPPLGRQPVERVTNADGSQSLVVPVQGRDGLSRIVFGPDGITVIDPDGTRTPVNSQGIAPPRRTHANRMFDPELGAWIMPPPETPKGLVPEVRHSPWLDAVTDLLDGNGSTTKPSVVIPRSDGSTEVRTPGGGSAGADRPWTEVRILDADGREIAYYREGSDGNKHYPLGAGHDVTIGPDGKVVDPPHLSPAPLDAIGPPDRRGRIGYIEPDGWTTALEPIPLPPGVPGQALYAHDGRLLIRDTNGKYHWVDQTPETPSPTPSQRSIIVPWDAPKGVDSYRTMDGTWYFDVNGHKVAFTPDQQQVIDIPNGLRPTGTGGIYVDDRNLRPESIVTAVFPIPSKQIPVPEGVPATALYELEDGRLVVVDREGGNHYVSPLPALPPEGWVKGLVRAFMDVALTYGGRKGGWAAAPGRPYPRVLEPTAPWYRGPATKSGPTKPGSEDAPSPGRGGGSTVKDEDASQVTDNKPKSHTSVEGETEVVSTPDSSGKNRGFEEPRLREDPPGGQGGDKPPTGSGSGTEYSTGSTVGRAKAPGDSPSAKPANGIDDLPTVRELFDTDEGELRGILQCGLDGEYGLPDPNEGWRLRLQVDHVESTRNTRTGRPYLEFGATIRDGAGNDVGRVMRAFTIDSDGDPVVEHAWLRLDKSVRGRNFSSDLFKTLLRYYRRSDVSAITLFASLDDGGWAWAKAGFRWDNTGPKKEQGNRASMLEQIQEVRTDPNVSEADKALLDGLADRFAGPSERWPTPFEMTRLASQDPSLAERILRGSSWYGVMWL</sequence>
<feature type="region of interest" description="Disordered" evidence="1">
    <location>
        <begin position="90"/>
        <end position="110"/>
    </location>
</feature>
<keyword evidence="3" id="KW-1185">Reference proteome</keyword>
<reference evidence="2 3" key="1">
    <citation type="journal article" date="2019" name="ACS Chem. Biol.">
        <title>Identification and Mobilization of a Cryptic Antibiotic Biosynthesis Gene Locus from a Human-Pathogenic Nocardia Isolate.</title>
        <authorList>
            <person name="Herisse M."/>
            <person name="Ishida K."/>
            <person name="Porter J.L."/>
            <person name="Howden B."/>
            <person name="Hertweck C."/>
            <person name="Stinear T.P."/>
            <person name="Pidot S.J."/>
        </authorList>
    </citation>
    <scope>NUCLEOTIDE SEQUENCE [LARGE SCALE GENOMIC DNA]</scope>
    <source>
        <strain evidence="2 3">AUSMDU00012717</strain>
    </source>
</reference>
<feature type="region of interest" description="Disordered" evidence="1">
    <location>
        <begin position="331"/>
        <end position="353"/>
    </location>
</feature>
<dbReference type="AlphaFoldDB" id="A0A6G9YSB4"/>
<feature type="compositionally biased region" description="Polar residues" evidence="1">
    <location>
        <begin position="763"/>
        <end position="777"/>
    </location>
</feature>
<feature type="region of interest" description="Disordered" evidence="1">
    <location>
        <begin position="144"/>
        <end position="221"/>
    </location>
</feature>
<feature type="compositionally biased region" description="Basic and acidic residues" evidence="1">
    <location>
        <begin position="779"/>
        <end position="790"/>
    </location>
</feature>